<dbReference type="AlphaFoldDB" id="F1YEA1"/>
<dbReference type="EMBL" id="AEUD01000001">
    <property type="protein sequence ID" value="EGD56734.1"/>
    <property type="molecule type" value="Genomic_DNA"/>
</dbReference>
<dbReference type="Proteomes" id="UP000035065">
    <property type="component" value="Unassembled WGS sequence"/>
</dbReference>
<gene>
    <name evidence="1" type="ORF">SCNU_00110</name>
</gene>
<proteinExistence type="predicted"/>
<organism evidence="1 2">
    <name type="scientific">Gordonia neofelifaecis NRRL B-59395</name>
    <dbReference type="NCBI Taxonomy" id="644548"/>
    <lineage>
        <taxon>Bacteria</taxon>
        <taxon>Bacillati</taxon>
        <taxon>Actinomycetota</taxon>
        <taxon>Actinomycetes</taxon>
        <taxon>Mycobacteriales</taxon>
        <taxon>Gordoniaceae</taxon>
        <taxon>Gordonia</taxon>
    </lineage>
</organism>
<comment type="caution">
    <text evidence="1">The sequence shown here is derived from an EMBL/GenBank/DDBJ whole genome shotgun (WGS) entry which is preliminary data.</text>
</comment>
<accession>F1YEA1</accession>
<sequence>MAEHRKQDRPLSTAARTILALVDDDTDQAVRVLAEASTSGGLGGLRDVALALGQFAANRTSAEDAPRLVELAMDQEATR</sequence>
<name>F1YEA1_9ACTN</name>
<dbReference type="STRING" id="644548.SCNU_00110"/>
<keyword evidence="2" id="KW-1185">Reference proteome</keyword>
<dbReference type="RefSeq" id="WP_009677299.1">
    <property type="nucleotide sequence ID" value="NZ_AEUD01000001.1"/>
</dbReference>
<evidence type="ECO:0000313" key="2">
    <source>
        <dbReference type="Proteomes" id="UP000035065"/>
    </source>
</evidence>
<reference evidence="1 2" key="1">
    <citation type="journal article" date="2011" name="J. Bacteriol.">
        <title>Draft Genome Sequence of Gordonia neofelifaecis NRRL B-59395, a Cholesterol-Degrading Actinomycete.</title>
        <authorList>
            <person name="Ge F."/>
            <person name="Li W."/>
            <person name="Chen G."/>
            <person name="Liu Y."/>
            <person name="Zhang G."/>
            <person name="Yong B."/>
            <person name="Wang Q."/>
            <person name="Wang N."/>
            <person name="Huang Z."/>
            <person name="Li W."/>
            <person name="Wang J."/>
            <person name="Wu C."/>
            <person name="Xie Q."/>
            <person name="Liu G."/>
        </authorList>
    </citation>
    <scope>NUCLEOTIDE SEQUENCE [LARGE SCALE GENOMIC DNA]</scope>
    <source>
        <strain evidence="1 2">NRRL B-59395</strain>
    </source>
</reference>
<protein>
    <submittedName>
        <fullName evidence="1">Uncharacterized protein</fullName>
    </submittedName>
</protein>
<evidence type="ECO:0000313" key="1">
    <source>
        <dbReference type="EMBL" id="EGD56734.1"/>
    </source>
</evidence>